<dbReference type="EC" id="6.3.2.13" evidence="8"/>
<dbReference type="GO" id="GO:0071555">
    <property type="term" value="P:cell wall organization"/>
    <property type="evidence" value="ECO:0007669"/>
    <property type="project" value="UniProtKB-KW"/>
</dbReference>
<evidence type="ECO:0000256" key="4">
    <source>
        <dbReference type="ARBA" id="ARBA00022960"/>
    </source>
</evidence>
<evidence type="ECO:0000256" key="1">
    <source>
        <dbReference type="ARBA" id="ARBA00004752"/>
    </source>
</evidence>
<dbReference type="Gene3D" id="3.90.190.20">
    <property type="entry name" value="Mur ligase, C-terminal domain"/>
    <property type="match status" value="1"/>
</dbReference>
<feature type="binding site" evidence="8">
    <location>
        <begin position="418"/>
        <end position="421"/>
    </location>
    <ligand>
        <name>meso-2,6-diaminopimelate</name>
        <dbReference type="ChEBI" id="CHEBI:57791"/>
    </ligand>
</feature>
<comment type="caution">
    <text evidence="8">Lacks conserved residue(s) required for the propagation of feature annotation.</text>
</comment>
<comment type="cofactor">
    <cofactor evidence="8">
        <name>Mg(2+)</name>
        <dbReference type="ChEBI" id="CHEBI:18420"/>
    </cofactor>
</comment>
<evidence type="ECO:0000313" key="14">
    <source>
        <dbReference type="Proteomes" id="UP000429595"/>
    </source>
</evidence>
<dbReference type="InterPro" id="IPR005761">
    <property type="entry name" value="UDP-N-AcMur-Glu-dNH2Pim_ligase"/>
</dbReference>
<protein>
    <recommendedName>
        <fullName evidence="8">UDP-N-acetylmuramoyl-L-alanyl-D-glutamate--2,6-diaminopimelate ligase</fullName>
        <ecNumber evidence="8">6.3.2.13</ecNumber>
    </recommendedName>
    <alternativeName>
        <fullName evidence="8">Meso-A2pm-adding enzyme</fullName>
    </alternativeName>
    <alternativeName>
        <fullName evidence="8">Meso-diaminopimelate-adding enzyme</fullName>
    </alternativeName>
    <alternativeName>
        <fullName evidence="8">UDP-MurNAc-L-Ala-D-Glu:meso-diaminopimelate ligase</fullName>
    </alternativeName>
    <alternativeName>
        <fullName evidence="8">UDP-MurNAc-tripeptide synthetase</fullName>
    </alternativeName>
    <alternativeName>
        <fullName evidence="8">UDP-N-acetylmuramyl-tripeptide synthetase</fullName>
    </alternativeName>
</protein>
<evidence type="ECO:0000256" key="5">
    <source>
        <dbReference type="ARBA" id="ARBA00022984"/>
    </source>
</evidence>
<feature type="domain" description="Mur ligase N-terminal catalytic" evidence="10">
    <location>
        <begin position="40"/>
        <end position="105"/>
    </location>
</feature>
<comment type="function">
    <text evidence="8">Catalyzes the addition of meso-diaminopimelic acid to the nucleotide precursor UDP-N-acetylmuramoyl-L-alanyl-D-glutamate (UMAG) in the biosynthesis of bacterial cell-wall peptidoglycan.</text>
</comment>
<dbReference type="InterPro" id="IPR035911">
    <property type="entry name" value="MurE/MurF_N"/>
</dbReference>
<feature type="short sequence motif" description="Meso-diaminopimelate recognition motif" evidence="8">
    <location>
        <begin position="418"/>
        <end position="421"/>
    </location>
</feature>
<feature type="binding site" evidence="8">
    <location>
        <begin position="161"/>
        <end position="162"/>
    </location>
    <ligand>
        <name>UDP-N-acetyl-alpha-D-muramoyl-L-alanyl-D-glutamate</name>
        <dbReference type="ChEBI" id="CHEBI:83900"/>
    </ligand>
</feature>
<dbReference type="Pfam" id="PF08245">
    <property type="entry name" value="Mur_ligase_M"/>
    <property type="match status" value="1"/>
</dbReference>
<feature type="binding site" evidence="8">
    <location>
        <position position="196"/>
    </location>
    <ligand>
        <name>UDP-N-acetyl-alpha-D-muramoyl-L-alanyl-D-glutamate</name>
        <dbReference type="ChEBI" id="CHEBI:83900"/>
    </ligand>
</feature>
<organism evidence="13 14">
    <name type="scientific">Bacillus aerolatus</name>
    <dbReference type="NCBI Taxonomy" id="2653354"/>
    <lineage>
        <taxon>Bacteria</taxon>
        <taxon>Bacillati</taxon>
        <taxon>Bacillota</taxon>
        <taxon>Bacilli</taxon>
        <taxon>Bacillales</taxon>
        <taxon>Bacillaceae</taxon>
        <taxon>Bacillus</taxon>
    </lineage>
</organism>
<keyword evidence="14" id="KW-1185">Reference proteome</keyword>
<comment type="catalytic activity">
    <reaction evidence="8">
        <text>UDP-N-acetyl-alpha-D-muramoyl-L-alanyl-D-glutamate + meso-2,6-diaminopimelate + ATP = UDP-N-acetyl-alpha-D-muramoyl-L-alanyl-gamma-D-glutamyl-meso-2,6-diaminopimelate + ADP + phosphate + H(+)</text>
        <dbReference type="Rhea" id="RHEA:23676"/>
        <dbReference type="ChEBI" id="CHEBI:15378"/>
        <dbReference type="ChEBI" id="CHEBI:30616"/>
        <dbReference type="ChEBI" id="CHEBI:43474"/>
        <dbReference type="ChEBI" id="CHEBI:57791"/>
        <dbReference type="ChEBI" id="CHEBI:83900"/>
        <dbReference type="ChEBI" id="CHEBI:83905"/>
        <dbReference type="ChEBI" id="CHEBI:456216"/>
        <dbReference type="EC" id="6.3.2.13"/>
    </reaction>
</comment>
<dbReference type="Gene3D" id="3.40.1390.10">
    <property type="entry name" value="MurE/MurF, N-terminal domain"/>
    <property type="match status" value="1"/>
</dbReference>
<dbReference type="UniPathway" id="UPA00219"/>
<evidence type="ECO:0000256" key="2">
    <source>
        <dbReference type="ARBA" id="ARBA00005898"/>
    </source>
</evidence>
<keyword evidence="8" id="KW-0547">Nucleotide-binding</keyword>
<name>A0A6I1FIY7_9BACI</name>
<sequence>MDVRQKGLKKLNLSDLLKSLPFYTLSHSTNPEILSLENDHREVKEGALFICIKGYTFDGHTVAQEAVNRGATAVLAEHPVEVEGVPVIIVSDTKKAMAILADFFYGSPTAHLQLIGITGTNGKTTTSHLLNEIYAEAEEKTGLIGTMYMKIGDEVIETKNTTPESLTLQKTFKEMQDKGVSTAVMEVSSHALVEGRVWGCNYDIAVFTNLTQDHLDYHQTMEEYRRAKGLLFAQLGNTYAADKPKFAVLNEDEEASAFYKKETAAHIITYGIDKEAMFQAKGVQLTSEGTEFDLLYPGGSKKVRTKLAGKFNVYNVLAALSTAYTAGIAIDTAIRAIERVKGVAGRFELVPNDEDIAVIVDYAHTSDSLVNVLKTVQPLTAGKVFTVIGCGGDRDRTKRPLMAKAACDYSTHAIFTSDNPRSEDPAVILSDMEAGVTGEPYEVIPDRREAIFYAIQSAQAGDAVVIAGKGHETYQIVGHDVLDFDDRAVAREALSSRKKEEK</sequence>
<dbReference type="InterPro" id="IPR004101">
    <property type="entry name" value="Mur_ligase_C"/>
</dbReference>
<dbReference type="GO" id="GO:0051301">
    <property type="term" value="P:cell division"/>
    <property type="evidence" value="ECO:0007669"/>
    <property type="project" value="UniProtKB-KW"/>
</dbReference>
<evidence type="ECO:0000259" key="12">
    <source>
        <dbReference type="Pfam" id="PF08245"/>
    </source>
</evidence>
<dbReference type="InterPro" id="IPR013221">
    <property type="entry name" value="Mur_ligase_cen"/>
</dbReference>
<gene>
    <name evidence="8" type="primary">murE</name>
    <name evidence="13" type="ORF">F9802_04435</name>
</gene>
<evidence type="ECO:0000256" key="9">
    <source>
        <dbReference type="RuleBase" id="RU004135"/>
    </source>
</evidence>
<accession>A0A6I1FIY7</accession>
<evidence type="ECO:0000259" key="10">
    <source>
        <dbReference type="Pfam" id="PF01225"/>
    </source>
</evidence>
<evidence type="ECO:0000256" key="6">
    <source>
        <dbReference type="ARBA" id="ARBA00023306"/>
    </source>
</evidence>
<proteinExistence type="inferred from homology"/>
<dbReference type="SUPFAM" id="SSF53244">
    <property type="entry name" value="MurD-like peptide ligases, peptide-binding domain"/>
    <property type="match status" value="1"/>
</dbReference>
<keyword evidence="4 8" id="KW-0133">Cell shape</keyword>
<dbReference type="Pfam" id="PF01225">
    <property type="entry name" value="Mur_ligase"/>
    <property type="match status" value="1"/>
</dbReference>
<feature type="binding site" evidence="8">
    <location>
        <position position="472"/>
    </location>
    <ligand>
        <name>meso-2,6-diaminopimelate</name>
        <dbReference type="ChEBI" id="CHEBI:57791"/>
    </ligand>
</feature>
<dbReference type="InterPro" id="IPR036565">
    <property type="entry name" value="Mur-like_cat_sf"/>
</dbReference>
<evidence type="ECO:0000256" key="7">
    <source>
        <dbReference type="ARBA" id="ARBA00023316"/>
    </source>
</evidence>
<dbReference type="GO" id="GO:0000287">
    <property type="term" value="F:magnesium ion binding"/>
    <property type="evidence" value="ECO:0007669"/>
    <property type="project" value="UniProtKB-UniRule"/>
</dbReference>
<feature type="binding site" evidence="8">
    <location>
        <begin position="119"/>
        <end position="125"/>
    </location>
    <ligand>
        <name>ATP</name>
        <dbReference type="ChEBI" id="CHEBI:30616"/>
    </ligand>
</feature>
<dbReference type="AlphaFoldDB" id="A0A6I1FIY7"/>
<dbReference type="GO" id="GO:0009252">
    <property type="term" value="P:peptidoglycan biosynthetic process"/>
    <property type="evidence" value="ECO:0007669"/>
    <property type="project" value="UniProtKB-UniRule"/>
</dbReference>
<comment type="similarity">
    <text evidence="2 8">Belongs to the MurCDEF family. MurE subfamily.</text>
</comment>
<evidence type="ECO:0000313" key="13">
    <source>
        <dbReference type="EMBL" id="KAB7708292.1"/>
    </source>
</evidence>
<dbReference type="PANTHER" id="PTHR23135">
    <property type="entry name" value="MUR LIGASE FAMILY MEMBER"/>
    <property type="match status" value="1"/>
</dbReference>
<feature type="binding site" evidence="8">
    <location>
        <position position="188"/>
    </location>
    <ligand>
        <name>UDP-N-acetyl-alpha-D-muramoyl-L-alanyl-D-glutamate</name>
        <dbReference type="ChEBI" id="CHEBI:83900"/>
    </ligand>
</feature>
<dbReference type="NCBIfam" id="NF001126">
    <property type="entry name" value="PRK00139.1-4"/>
    <property type="match status" value="1"/>
</dbReference>
<keyword evidence="5 8" id="KW-0573">Peptidoglycan synthesis</keyword>
<dbReference type="Gene3D" id="3.40.1190.10">
    <property type="entry name" value="Mur-like, catalytic domain"/>
    <property type="match status" value="1"/>
</dbReference>
<keyword evidence="8" id="KW-0067">ATP-binding</keyword>
<feature type="binding site" evidence="8">
    <location>
        <position position="468"/>
    </location>
    <ligand>
        <name>meso-2,6-diaminopimelate</name>
        <dbReference type="ChEBI" id="CHEBI:57791"/>
    </ligand>
</feature>
<feature type="binding site" evidence="8">
    <location>
        <position position="160"/>
    </location>
    <ligand>
        <name>UDP-N-acetyl-alpha-D-muramoyl-L-alanyl-D-glutamate</name>
        <dbReference type="ChEBI" id="CHEBI:83900"/>
    </ligand>
</feature>
<comment type="caution">
    <text evidence="13">The sequence shown here is derived from an EMBL/GenBank/DDBJ whole genome shotgun (WGS) entry which is preliminary data.</text>
</comment>
<dbReference type="InterPro" id="IPR000713">
    <property type="entry name" value="Mur_ligase_N"/>
</dbReference>
<evidence type="ECO:0000256" key="3">
    <source>
        <dbReference type="ARBA" id="ARBA00022618"/>
    </source>
</evidence>
<feature type="modified residue" description="N6-carboxylysine" evidence="8">
    <location>
        <position position="228"/>
    </location>
</feature>
<dbReference type="SUPFAM" id="SSF53623">
    <property type="entry name" value="MurD-like peptide ligases, catalytic domain"/>
    <property type="match status" value="1"/>
</dbReference>
<reference evidence="13 14" key="1">
    <citation type="submission" date="2019-10" db="EMBL/GenBank/DDBJ databases">
        <title>Bacillus aerolatum sp. nov., isolated from bioaerosol of sport playgrounds.</title>
        <authorList>
            <person name="Chen P."/>
            <person name="Zhang G."/>
        </authorList>
    </citation>
    <scope>NUCLEOTIDE SEQUENCE [LARGE SCALE GENOMIC DNA]</scope>
    <source>
        <strain evidence="13 14">CX253</strain>
    </source>
</reference>
<dbReference type="GO" id="GO:0008765">
    <property type="term" value="F:UDP-N-acetylmuramoylalanyl-D-glutamate-2,6-diaminopimelate ligase activity"/>
    <property type="evidence" value="ECO:0007669"/>
    <property type="project" value="UniProtKB-UniRule"/>
</dbReference>
<dbReference type="GO" id="GO:0005524">
    <property type="term" value="F:ATP binding"/>
    <property type="evidence" value="ECO:0007669"/>
    <property type="project" value="UniProtKB-UniRule"/>
</dbReference>
<dbReference type="EMBL" id="WEIO01000002">
    <property type="protein sequence ID" value="KAB7708292.1"/>
    <property type="molecule type" value="Genomic_DNA"/>
</dbReference>
<dbReference type="GO" id="GO:0008360">
    <property type="term" value="P:regulation of cell shape"/>
    <property type="evidence" value="ECO:0007669"/>
    <property type="project" value="UniProtKB-KW"/>
</dbReference>
<dbReference type="NCBIfam" id="TIGR01085">
    <property type="entry name" value="murE"/>
    <property type="match status" value="1"/>
</dbReference>
<dbReference type="Pfam" id="PF02875">
    <property type="entry name" value="Mur_ligase_C"/>
    <property type="match status" value="1"/>
</dbReference>
<dbReference type="SUPFAM" id="SSF63418">
    <property type="entry name" value="MurE/MurF N-terminal domain"/>
    <property type="match status" value="1"/>
</dbReference>
<feature type="binding site" evidence="8">
    <location>
        <position position="394"/>
    </location>
    <ligand>
        <name>meso-2,6-diaminopimelate</name>
        <dbReference type="ChEBI" id="CHEBI:57791"/>
    </ligand>
</feature>
<feature type="domain" description="Mur ligase C-terminal" evidence="11">
    <location>
        <begin position="345"/>
        <end position="470"/>
    </location>
</feature>
<keyword evidence="8 13" id="KW-0436">Ligase</keyword>
<dbReference type="PANTHER" id="PTHR23135:SF4">
    <property type="entry name" value="UDP-N-ACETYLMURAMOYL-L-ALANYL-D-GLUTAMATE--2,6-DIAMINOPIMELATE LIGASE MURE HOMOLOG, CHLOROPLASTIC"/>
    <property type="match status" value="1"/>
</dbReference>
<evidence type="ECO:0000259" key="11">
    <source>
        <dbReference type="Pfam" id="PF02875"/>
    </source>
</evidence>
<comment type="PTM">
    <text evidence="8">Carboxylation is probably crucial for Mg(2+) binding and, consequently, for the gamma-phosphate positioning of ATP.</text>
</comment>
<keyword evidence="7 8" id="KW-0961">Cell wall biogenesis/degradation</keyword>
<dbReference type="NCBIfam" id="NF001124">
    <property type="entry name" value="PRK00139.1-2"/>
    <property type="match status" value="1"/>
</dbReference>
<comment type="pathway">
    <text evidence="1 8 9">Cell wall biogenesis; peptidoglycan biosynthesis.</text>
</comment>
<dbReference type="HAMAP" id="MF_00208">
    <property type="entry name" value="MurE"/>
    <property type="match status" value="1"/>
</dbReference>
<dbReference type="GO" id="GO:0005737">
    <property type="term" value="C:cytoplasm"/>
    <property type="evidence" value="ECO:0007669"/>
    <property type="project" value="UniProtKB-SubCell"/>
</dbReference>
<dbReference type="Proteomes" id="UP000429595">
    <property type="component" value="Unassembled WGS sequence"/>
</dbReference>
<evidence type="ECO:0000256" key="8">
    <source>
        <dbReference type="HAMAP-Rule" id="MF_00208"/>
    </source>
</evidence>
<keyword evidence="8" id="KW-0963">Cytoplasm</keyword>
<dbReference type="InterPro" id="IPR036615">
    <property type="entry name" value="Mur_ligase_C_dom_sf"/>
</dbReference>
<comment type="subcellular location">
    <subcellularLocation>
        <location evidence="8 9">Cytoplasm</location>
    </subcellularLocation>
</comment>
<feature type="domain" description="Mur ligase central" evidence="12">
    <location>
        <begin position="117"/>
        <end position="322"/>
    </location>
</feature>
<keyword evidence="6 8" id="KW-0131">Cell cycle</keyword>
<keyword evidence="8" id="KW-0460">Magnesium</keyword>
<keyword evidence="3 8" id="KW-0132">Cell division</keyword>